<dbReference type="InterPro" id="IPR002018">
    <property type="entry name" value="CarbesteraseB"/>
</dbReference>
<evidence type="ECO:0000256" key="1">
    <source>
        <dbReference type="ARBA" id="ARBA00005964"/>
    </source>
</evidence>
<keyword evidence="2 3" id="KW-0378">Hydrolase</keyword>
<name>A0A8H7IZ79_9PLEO</name>
<dbReference type="SUPFAM" id="SSF53474">
    <property type="entry name" value="alpha/beta-Hydrolases"/>
    <property type="match status" value="1"/>
</dbReference>
<reference evidence="5" key="2">
    <citation type="submission" date="2020-09" db="EMBL/GenBank/DDBJ databases">
        <title>Reference genome assembly for Australian Ascochyta lentis isolate Al4.</title>
        <authorList>
            <person name="Lee R.C."/>
            <person name="Farfan-Caceres L.M."/>
            <person name="Debler J.W."/>
            <person name="Williams A.H."/>
            <person name="Henares B.M."/>
        </authorList>
    </citation>
    <scope>NUCLEOTIDE SEQUENCE</scope>
    <source>
        <strain evidence="5">Al4</strain>
    </source>
</reference>
<sequence>MASNTTQPKTFTFHHAKLGDMTGLITPDNVVQFRAIPYATIPARFKQSILLNNLGESNRVFTKHGYACPQTFPDRAADGGPFPNEVSPPPSNEFQCLILHINIPLTRLQSPGASKLPVLVYIHGGGFVLGSIDEQHNTALIVEQSIRDAQPVVAVGIQYRLGALGYLHTPEAGCANLALNDQRNALLWVQQFVEGFGGDNERVTVFGESAGAISICAHMLSRPLRSGPLFTRAVLMSGVIGPVTAPVSVGQAEERYEALLAKVGIREEGEVGLERLRSLDVEKLVAAASELTDEGSTLLSVRDEAWFGVDADQVTWDRIPELMGKCEWVDDIVLGTTSFEGTTMASRYASITPSAFLSSIESQLGGPATSLISRAYNMAPSMDQNLFLTSALRWIGDVLFDAPTHTLARHLSTSTNKRIYRYLFDVRNPFPGHALYQQPHHWVDIYFVFKAHQFRFASQRLRDISTRHAQLWIAFANGEEPWKEYRYSGNGEERVMVADEREGWVERSVQRVEQDLEWGWERCEMLVQGWEEAGMRGEGFSPLDIEVLRGKRVV</sequence>
<dbReference type="GO" id="GO:0016787">
    <property type="term" value="F:hydrolase activity"/>
    <property type="evidence" value="ECO:0007669"/>
    <property type="project" value="UniProtKB-KW"/>
</dbReference>
<proteinExistence type="inferred from homology"/>
<evidence type="ECO:0000313" key="6">
    <source>
        <dbReference type="Proteomes" id="UP000651452"/>
    </source>
</evidence>
<reference evidence="5" key="1">
    <citation type="submission" date="2018-12" db="EMBL/GenBank/DDBJ databases">
        <authorList>
            <person name="Syme R.A."/>
            <person name="Farfan-Caceres L."/>
            <person name="Lichtenzveig J."/>
        </authorList>
    </citation>
    <scope>NUCLEOTIDE SEQUENCE</scope>
    <source>
        <strain evidence="5">Al4</strain>
    </source>
</reference>
<keyword evidence="6" id="KW-1185">Reference proteome</keyword>
<dbReference type="PANTHER" id="PTHR43142:SF5">
    <property type="entry name" value="CARBOXYLIC ESTER HYDROLASE"/>
    <property type="match status" value="1"/>
</dbReference>
<dbReference type="InterPro" id="IPR029058">
    <property type="entry name" value="AB_hydrolase_fold"/>
</dbReference>
<dbReference type="Proteomes" id="UP000651452">
    <property type="component" value="Unassembled WGS sequence"/>
</dbReference>
<evidence type="ECO:0000256" key="2">
    <source>
        <dbReference type="ARBA" id="ARBA00022801"/>
    </source>
</evidence>
<protein>
    <recommendedName>
        <fullName evidence="3">Carboxylic ester hydrolase</fullName>
        <ecNumber evidence="3">3.1.1.-</ecNumber>
    </recommendedName>
</protein>
<evidence type="ECO:0000313" key="5">
    <source>
        <dbReference type="EMBL" id="KAF9693327.1"/>
    </source>
</evidence>
<dbReference type="EMBL" id="RZGK01000016">
    <property type="protein sequence ID" value="KAF9693327.1"/>
    <property type="molecule type" value="Genomic_DNA"/>
</dbReference>
<dbReference type="InterPro" id="IPR019826">
    <property type="entry name" value="Carboxylesterase_B_AS"/>
</dbReference>
<organism evidence="5 6">
    <name type="scientific">Ascochyta lentis</name>
    <dbReference type="NCBI Taxonomy" id="205686"/>
    <lineage>
        <taxon>Eukaryota</taxon>
        <taxon>Fungi</taxon>
        <taxon>Dikarya</taxon>
        <taxon>Ascomycota</taxon>
        <taxon>Pezizomycotina</taxon>
        <taxon>Dothideomycetes</taxon>
        <taxon>Pleosporomycetidae</taxon>
        <taxon>Pleosporales</taxon>
        <taxon>Pleosporineae</taxon>
        <taxon>Didymellaceae</taxon>
        <taxon>Ascochyta</taxon>
    </lineage>
</organism>
<dbReference type="Gene3D" id="3.40.50.1820">
    <property type="entry name" value="alpha/beta hydrolase"/>
    <property type="match status" value="1"/>
</dbReference>
<accession>A0A8H7IZ79</accession>
<comment type="similarity">
    <text evidence="1 3">Belongs to the type-B carboxylesterase/lipase family.</text>
</comment>
<dbReference type="PANTHER" id="PTHR43142">
    <property type="entry name" value="CARBOXYLIC ESTER HYDROLASE"/>
    <property type="match status" value="1"/>
</dbReference>
<dbReference type="AlphaFoldDB" id="A0A8H7IZ79"/>
<dbReference type="Pfam" id="PF00135">
    <property type="entry name" value="COesterase"/>
    <property type="match status" value="1"/>
</dbReference>
<comment type="caution">
    <text evidence="5">The sequence shown here is derived from an EMBL/GenBank/DDBJ whole genome shotgun (WGS) entry which is preliminary data.</text>
</comment>
<dbReference type="OrthoDB" id="6846267at2759"/>
<evidence type="ECO:0000259" key="4">
    <source>
        <dbReference type="Pfam" id="PF00135"/>
    </source>
</evidence>
<dbReference type="PROSITE" id="PS00122">
    <property type="entry name" value="CARBOXYLESTERASE_B_1"/>
    <property type="match status" value="1"/>
</dbReference>
<dbReference type="EC" id="3.1.1.-" evidence="3"/>
<evidence type="ECO:0000256" key="3">
    <source>
        <dbReference type="RuleBase" id="RU361235"/>
    </source>
</evidence>
<gene>
    <name evidence="5" type="ORF">EKO04_008672</name>
</gene>
<feature type="domain" description="Carboxylesterase type B" evidence="4">
    <location>
        <begin position="17"/>
        <end position="483"/>
    </location>
</feature>